<keyword evidence="3" id="KW-1185">Reference proteome</keyword>
<name>A0A4Z1FKT6_9HELO</name>
<gene>
    <name evidence="2" type="ORF">BPAE_0138g00160</name>
</gene>
<evidence type="ECO:0000313" key="2">
    <source>
        <dbReference type="EMBL" id="TGO23263.1"/>
    </source>
</evidence>
<proteinExistence type="predicted"/>
<evidence type="ECO:0000256" key="1">
    <source>
        <dbReference type="SAM" id="MobiDB-lite"/>
    </source>
</evidence>
<dbReference type="EMBL" id="PQXI01000138">
    <property type="protein sequence ID" value="TGO23263.1"/>
    <property type="molecule type" value="Genomic_DNA"/>
</dbReference>
<feature type="region of interest" description="Disordered" evidence="1">
    <location>
        <begin position="46"/>
        <end position="144"/>
    </location>
</feature>
<comment type="caution">
    <text evidence="2">The sequence shown here is derived from an EMBL/GenBank/DDBJ whole genome shotgun (WGS) entry which is preliminary data.</text>
</comment>
<feature type="compositionally biased region" description="Polar residues" evidence="1">
    <location>
        <begin position="13"/>
        <end position="28"/>
    </location>
</feature>
<feature type="compositionally biased region" description="Basic and acidic residues" evidence="1">
    <location>
        <begin position="50"/>
        <end position="64"/>
    </location>
</feature>
<organism evidence="2 3">
    <name type="scientific">Botrytis paeoniae</name>
    <dbReference type="NCBI Taxonomy" id="278948"/>
    <lineage>
        <taxon>Eukaryota</taxon>
        <taxon>Fungi</taxon>
        <taxon>Dikarya</taxon>
        <taxon>Ascomycota</taxon>
        <taxon>Pezizomycotina</taxon>
        <taxon>Leotiomycetes</taxon>
        <taxon>Helotiales</taxon>
        <taxon>Sclerotiniaceae</taxon>
        <taxon>Botrytis</taxon>
    </lineage>
</organism>
<sequence length="144" mass="15696">MDAQTVPVPPSLILQQSSNEKPASTPSENALKKRGRLLKSVLPIFSTSETIHETEHSEAQDGGEHVPMSADSTIAPADGTRRSGRSRKATLSYQEQLESDGEQPVAKRQKKRNVTYDDDGDQEPSNRIVPPAKPATPKKKRAPS</sequence>
<feature type="region of interest" description="Disordered" evidence="1">
    <location>
        <begin position="1"/>
        <end position="34"/>
    </location>
</feature>
<accession>A0A4Z1FKT6</accession>
<reference evidence="2 3" key="1">
    <citation type="submission" date="2017-12" db="EMBL/GenBank/DDBJ databases">
        <title>Comparative genomics of Botrytis spp.</title>
        <authorList>
            <person name="Valero-Jimenez C.A."/>
            <person name="Tapia P."/>
            <person name="Veloso J."/>
            <person name="Silva-Moreno E."/>
            <person name="Staats M."/>
            <person name="Valdes J.H."/>
            <person name="Van Kan J.A.L."/>
        </authorList>
    </citation>
    <scope>NUCLEOTIDE SEQUENCE [LARGE SCALE GENOMIC DNA]</scope>
    <source>
        <strain evidence="2 3">Bp0003</strain>
    </source>
</reference>
<dbReference type="AlphaFoldDB" id="A0A4Z1FKT6"/>
<evidence type="ECO:0000313" key="3">
    <source>
        <dbReference type="Proteomes" id="UP000297910"/>
    </source>
</evidence>
<protein>
    <submittedName>
        <fullName evidence="2">Uncharacterized protein</fullName>
    </submittedName>
</protein>
<dbReference type="Proteomes" id="UP000297910">
    <property type="component" value="Unassembled WGS sequence"/>
</dbReference>